<dbReference type="Proteomes" id="UP000026961">
    <property type="component" value="Chromosome 2"/>
</dbReference>
<reference evidence="3" key="1">
    <citation type="submission" date="2015-04" db="UniProtKB">
        <authorList>
            <consortium name="EnsemblPlants"/>
        </authorList>
    </citation>
    <scope>IDENTIFICATION</scope>
</reference>
<feature type="compositionally biased region" description="Acidic residues" evidence="2">
    <location>
        <begin position="284"/>
        <end position="294"/>
    </location>
</feature>
<feature type="compositionally biased region" description="Basic and acidic residues" evidence="2">
    <location>
        <begin position="86"/>
        <end position="101"/>
    </location>
</feature>
<evidence type="ECO:0000313" key="3">
    <source>
        <dbReference type="EnsemblPlants" id="OGLUM02G02480.5"/>
    </source>
</evidence>
<evidence type="ECO:0000256" key="1">
    <source>
        <dbReference type="SAM" id="Coils"/>
    </source>
</evidence>
<feature type="compositionally biased region" description="Basic and acidic residues" evidence="2">
    <location>
        <begin position="148"/>
        <end position="164"/>
    </location>
</feature>
<dbReference type="AlphaFoldDB" id="A0A0D9YLU8"/>
<feature type="compositionally biased region" description="Polar residues" evidence="2">
    <location>
        <begin position="799"/>
        <end position="811"/>
    </location>
</feature>
<feature type="compositionally biased region" description="Basic and acidic residues" evidence="2">
    <location>
        <begin position="716"/>
        <end position="725"/>
    </location>
</feature>
<proteinExistence type="predicted"/>
<feature type="compositionally biased region" description="Acidic residues" evidence="2">
    <location>
        <begin position="302"/>
        <end position="317"/>
    </location>
</feature>
<dbReference type="PANTHER" id="PTHR36013:SF2">
    <property type="entry name" value="ATP SYNTHASE 24 KDA SUBUNIT, MITOCHONDRIAL-RELATED"/>
    <property type="match status" value="1"/>
</dbReference>
<sequence>MATEEEAREATDGQEVQVEAATDLQAQLDSKLSSIKEIKGEAQTMGSTEGILKIPEDEVLVEAPSETKIPSEHSLNGTASSLNGHVNKEENISNEQPHEINQESQEQVETSSDGTSTYPSNKSNEEEMTDSLSHGESASEDTTILKCENAEAKDHGQQDVEGHVTNDTMVQEEICKTDDAIEQTVDAQDLDSSKESKEAQPAIMTDIPADEVLAEAPAGIQSPLEPNVGDSDTIPGNKETDDPAKEDDTAYLDHKESFPEDKVIAEHADEEVKAEDQQSKQADDMDAEVLQEEIPESKESDLPETEQAEEASVDDQEALNQQPALETNDSLSVKAEETCHQSNVATCGEKTPEDDATTREPTVDTKEEQNQGSVEEMKDAEAVDTEETVQQSSVAFDEAIQDHAATTNPSSDIQSIEPEETKGPSDVKAEEVSSQSNVAFAEDAVQDKVIPSEPPEDIQPVKKLEQEETKEADEASNETNPAIFSDLNQEDSIVASKQLETELAEEAAAFSNLDQEGGIADSESQVADLEEAKEIEATETEEITHQPPAAVSTELPKEDNSTRSEPHNDDIQHSLEQDSIEVKDTEAAEIQEISQERTIATSKEDAVEDDGTAEGPTCVSQEVQDVESEEVKDTEPDNVVEASDVVTVDDEGQENNVLTSENIAELQLQGLESEEIKSPEPIETEAGFHTSHAAPSNDPVEVNTTACETQDTESAEEIKETEGTKTESIPQESNISVSEESNPEDSITASETISNTQELTIAGSIEASEDNIDTKTGEITDQSNEVFAGEAAQGDNIPESVSTADTQSMQELESEEMKKPELVDLSGTFHQKDDAISQKQNQEDNPTTCETNAIGSTELYSAQAALANGGATQVRLYAKEADRTPVNGDDLLKGIFFEVKKKFETALGVLKKEKITIDPDDPAAVSRYAQVMKTVRQKADLLSDSERIKYTIDTFTKGIPDARTYLNTLQEIRIKSGLIDDMGAEAMMMEALEKVEKEIKKPLLRSDKKNMGLLLAEFEKINKKLGIHKEDLPKIEEELELEIAKSELTELKKECVEAMEVQLKREEFKDEEMPDVKKLDIRNFL</sequence>
<feature type="compositionally biased region" description="Basic and acidic residues" evidence="2">
    <location>
        <begin position="238"/>
        <end position="283"/>
    </location>
</feature>
<feature type="coiled-coil region" evidence="1">
    <location>
        <begin position="1034"/>
        <end position="1061"/>
    </location>
</feature>
<feature type="region of interest" description="Disordered" evidence="2">
    <location>
        <begin position="507"/>
        <end position="581"/>
    </location>
</feature>
<feature type="compositionally biased region" description="Basic and acidic residues" evidence="2">
    <location>
        <begin position="419"/>
        <end position="431"/>
    </location>
</feature>
<feature type="region of interest" description="Disordered" evidence="2">
    <location>
        <begin position="596"/>
        <end position="637"/>
    </location>
</feature>
<feature type="region of interest" description="Disordered" evidence="2">
    <location>
        <begin position="41"/>
        <end position="489"/>
    </location>
</feature>
<name>A0A0D9YLU8_9ORYZ</name>
<feature type="compositionally biased region" description="Polar residues" evidence="2">
    <location>
        <begin position="73"/>
        <end position="84"/>
    </location>
</feature>
<dbReference type="EnsemblPlants" id="OGLUM02G02480.5">
    <property type="protein sequence ID" value="OGLUM02G02480.5"/>
    <property type="gene ID" value="OGLUM02G02480"/>
</dbReference>
<feature type="compositionally biased region" description="Polar residues" evidence="2">
    <location>
        <begin position="102"/>
        <end position="122"/>
    </location>
</feature>
<accession>A0A0D9YLU8</accession>
<feature type="compositionally biased region" description="Basic and acidic residues" evidence="2">
    <location>
        <begin position="350"/>
        <end position="381"/>
    </location>
</feature>
<feature type="compositionally biased region" description="Basic and acidic residues" evidence="2">
    <location>
        <begin position="459"/>
        <end position="473"/>
    </location>
</feature>
<keyword evidence="4" id="KW-1185">Reference proteome</keyword>
<keyword evidence="1" id="KW-0175">Coiled coil</keyword>
<dbReference type="Pfam" id="PF15704">
    <property type="entry name" value="Mt_ATP_synt"/>
    <property type="match status" value="1"/>
</dbReference>
<feature type="region of interest" description="Disordered" evidence="2">
    <location>
        <begin position="666"/>
        <end position="778"/>
    </location>
</feature>
<feature type="compositionally biased region" description="Polar residues" evidence="2">
    <location>
        <begin position="477"/>
        <end position="489"/>
    </location>
</feature>
<feature type="compositionally biased region" description="Polar residues" evidence="2">
    <location>
        <begin position="318"/>
        <end position="331"/>
    </location>
</feature>
<dbReference type="PANTHER" id="PTHR36013">
    <property type="entry name" value="ATP SYNTHASE 24 KDA SUBUNIT, MITOCHONDRIAL-RELATED"/>
    <property type="match status" value="1"/>
</dbReference>
<feature type="region of interest" description="Disordered" evidence="2">
    <location>
        <begin position="791"/>
        <end position="818"/>
    </location>
</feature>
<dbReference type="HOGENOM" id="CLU_285513_0_0_1"/>
<dbReference type="InterPro" id="IPR031432">
    <property type="entry name" value="MGP1"/>
</dbReference>
<feature type="compositionally biased region" description="Polar residues" evidence="2">
    <location>
        <begin position="130"/>
        <end position="142"/>
    </location>
</feature>
<feature type="compositionally biased region" description="Basic and acidic residues" evidence="2">
    <location>
        <begin position="555"/>
        <end position="581"/>
    </location>
</feature>
<evidence type="ECO:0000313" key="4">
    <source>
        <dbReference type="Proteomes" id="UP000026961"/>
    </source>
</evidence>
<evidence type="ECO:0000256" key="2">
    <source>
        <dbReference type="SAM" id="MobiDB-lite"/>
    </source>
</evidence>
<organism evidence="3">
    <name type="scientific">Oryza glumipatula</name>
    <dbReference type="NCBI Taxonomy" id="40148"/>
    <lineage>
        <taxon>Eukaryota</taxon>
        <taxon>Viridiplantae</taxon>
        <taxon>Streptophyta</taxon>
        <taxon>Embryophyta</taxon>
        <taxon>Tracheophyta</taxon>
        <taxon>Spermatophyta</taxon>
        <taxon>Magnoliopsida</taxon>
        <taxon>Liliopsida</taxon>
        <taxon>Poales</taxon>
        <taxon>Poaceae</taxon>
        <taxon>BOP clade</taxon>
        <taxon>Oryzoideae</taxon>
        <taxon>Oryzeae</taxon>
        <taxon>Oryzinae</taxon>
        <taxon>Oryza</taxon>
    </lineage>
</organism>
<reference evidence="3" key="2">
    <citation type="submission" date="2018-05" db="EMBL/GenBank/DDBJ databases">
        <title>OgluRS3 (Oryza glumaepatula Reference Sequence Version 3).</title>
        <authorList>
            <person name="Zhang J."/>
            <person name="Kudrna D."/>
            <person name="Lee S."/>
            <person name="Talag J."/>
            <person name="Welchert J."/>
            <person name="Wing R.A."/>
        </authorList>
    </citation>
    <scope>NUCLEOTIDE SEQUENCE [LARGE SCALE GENOMIC DNA]</scope>
</reference>
<dbReference type="Gramene" id="OGLUM02G02480.5">
    <property type="protein sequence ID" value="OGLUM02G02480.5"/>
    <property type="gene ID" value="OGLUM02G02480"/>
</dbReference>
<feature type="compositionally biased region" description="Polar residues" evidence="2">
    <location>
        <begin position="728"/>
        <end position="759"/>
    </location>
</feature>
<feature type="compositionally biased region" description="Polar residues" evidence="2">
    <location>
        <begin position="404"/>
        <end position="414"/>
    </location>
</feature>
<dbReference type="GO" id="GO:0009555">
    <property type="term" value="P:pollen development"/>
    <property type="evidence" value="ECO:0007669"/>
    <property type="project" value="InterPro"/>
</dbReference>
<protein>
    <submittedName>
        <fullName evidence="3">Uncharacterized protein</fullName>
    </submittedName>
</protein>